<evidence type="ECO:0000256" key="8">
    <source>
        <dbReference type="SAM" id="Phobius"/>
    </source>
</evidence>
<keyword evidence="8" id="KW-1133">Transmembrane helix</keyword>
<name>A0A4Q2UWY5_FUSOX</name>
<sequence length="87" mass="9610">MEWDPHRWDKLESLEGSKDNGETIDYGFGMMNKSVSSQYPPFGAGRHRCVGENYAYAQLGAIIATFVLLLHIEQPGPKAPLSAPDNS</sequence>
<dbReference type="Proteomes" id="UP000290540">
    <property type="component" value="Unassembled WGS sequence"/>
</dbReference>
<dbReference type="PRINTS" id="PR00465">
    <property type="entry name" value="EP450IV"/>
</dbReference>
<evidence type="ECO:0000256" key="2">
    <source>
        <dbReference type="ARBA" id="ARBA00010617"/>
    </source>
</evidence>
<feature type="transmembrane region" description="Helical" evidence="8">
    <location>
        <begin position="54"/>
        <end position="72"/>
    </location>
</feature>
<evidence type="ECO:0000256" key="6">
    <source>
        <dbReference type="PIRSR" id="PIRSR602403-1"/>
    </source>
</evidence>
<dbReference type="InterPro" id="IPR017972">
    <property type="entry name" value="Cyt_P450_CS"/>
</dbReference>
<dbReference type="InterPro" id="IPR001128">
    <property type="entry name" value="Cyt_P450"/>
</dbReference>
<dbReference type="Gene3D" id="1.10.630.10">
    <property type="entry name" value="Cytochrome P450"/>
    <property type="match status" value="1"/>
</dbReference>
<dbReference type="SUPFAM" id="SSF48264">
    <property type="entry name" value="Cytochrome P450"/>
    <property type="match status" value="1"/>
</dbReference>
<gene>
    <name evidence="9" type="ORF">BFJ63_vAg18140</name>
</gene>
<dbReference type="Pfam" id="PF00067">
    <property type="entry name" value="p450"/>
    <property type="match status" value="1"/>
</dbReference>
<keyword evidence="8" id="KW-0472">Membrane</keyword>
<dbReference type="GO" id="GO:0016705">
    <property type="term" value="F:oxidoreductase activity, acting on paired donors, with incorporation or reduction of molecular oxygen"/>
    <property type="evidence" value="ECO:0007669"/>
    <property type="project" value="InterPro"/>
</dbReference>
<keyword evidence="5 7" id="KW-0503">Monooxygenase</keyword>
<dbReference type="InterPro" id="IPR002403">
    <property type="entry name" value="Cyt_P450_E_grp-IV"/>
</dbReference>
<reference evidence="9 10" key="1">
    <citation type="submission" date="2016-12" db="EMBL/GenBank/DDBJ databases">
        <title>Draft genome sequence of Fusarium oxysporum causing rot on Narcissus.</title>
        <authorList>
            <person name="Armitage A.D."/>
            <person name="Taylor A."/>
            <person name="Clarkson J.P."/>
            <person name="Harrison R.J."/>
            <person name="Jackson A.C."/>
        </authorList>
    </citation>
    <scope>NUCLEOTIDE SEQUENCE [LARGE SCALE GENOMIC DNA]</scope>
    <source>
        <strain evidence="9 10">N139</strain>
    </source>
</reference>
<proteinExistence type="inferred from homology"/>
<keyword evidence="8" id="KW-0812">Transmembrane</keyword>
<dbReference type="GO" id="GO:0020037">
    <property type="term" value="F:heme binding"/>
    <property type="evidence" value="ECO:0007669"/>
    <property type="project" value="InterPro"/>
</dbReference>
<keyword evidence="7" id="KW-0560">Oxidoreductase</keyword>
<evidence type="ECO:0000313" key="9">
    <source>
        <dbReference type="EMBL" id="RYC78985.1"/>
    </source>
</evidence>
<evidence type="ECO:0000256" key="1">
    <source>
        <dbReference type="ARBA" id="ARBA00001971"/>
    </source>
</evidence>
<keyword evidence="3 6" id="KW-0479">Metal-binding</keyword>
<comment type="similarity">
    <text evidence="2 7">Belongs to the cytochrome P450 family.</text>
</comment>
<evidence type="ECO:0000256" key="7">
    <source>
        <dbReference type="RuleBase" id="RU000461"/>
    </source>
</evidence>
<dbReference type="AlphaFoldDB" id="A0A4Q2UWY5"/>
<evidence type="ECO:0000256" key="4">
    <source>
        <dbReference type="ARBA" id="ARBA00023004"/>
    </source>
</evidence>
<evidence type="ECO:0000256" key="5">
    <source>
        <dbReference type="ARBA" id="ARBA00023033"/>
    </source>
</evidence>
<evidence type="ECO:0000256" key="3">
    <source>
        <dbReference type="ARBA" id="ARBA00022723"/>
    </source>
</evidence>
<comment type="caution">
    <text evidence="9">The sequence shown here is derived from an EMBL/GenBank/DDBJ whole genome shotgun (WGS) entry which is preliminary data.</text>
</comment>
<dbReference type="EMBL" id="MQTW01000828">
    <property type="protein sequence ID" value="RYC78985.1"/>
    <property type="molecule type" value="Genomic_DNA"/>
</dbReference>
<organism evidence="9 10">
    <name type="scientific">Fusarium oxysporum f. sp. narcissi</name>
    <dbReference type="NCBI Taxonomy" id="451672"/>
    <lineage>
        <taxon>Eukaryota</taxon>
        <taxon>Fungi</taxon>
        <taxon>Dikarya</taxon>
        <taxon>Ascomycota</taxon>
        <taxon>Pezizomycotina</taxon>
        <taxon>Sordariomycetes</taxon>
        <taxon>Hypocreomycetidae</taxon>
        <taxon>Hypocreales</taxon>
        <taxon>Nectriaceae</taxon>
        <taxon>Fusarium</taxon>
        <taxon>Fusarium oxysporum species complex</taxon>
    </lineage>
</organism>
<feature type="non-terminal residue" evidence="9">
    <location>
        <position position="87"/>
    </location>
</feature>
<dbReference type="PROSITE" id="PS00086">
    <property type="entry name" value="CYTOCHROME_P450"/>
    <property type="match status" value="1"/>
</dbReference>
<protein>
    <submittedName>
        <fullName evidence="9">Uncharacterized protein</fullName>
    </submittedName>
</protein>
<dbReference type="InterPro" id="IPR036396">
    <property type="entry name" value="Cyt_P450_sf"/>
</dbReference>
<dbReference type="GO" id="GO:0004497">
    <property type="term" value="F:monooxygenase activity"/>
    <property type="evidence" value="ECO:0007669"/>
    <property type="project" value="UniProtKB-KW"/>
</dbReference>
<evidence type="ECO:0000313" key="10">
    <source>
        <dbReference type="Proteomes" id="UP000290540"/>
    </source>
</evidence>
<feature type="binding site" description="axial binding residue" evidence="6">
    <location>
        <position position="49"/>
    </location>
    <ligand>
        <name>heme</name>
        <dbReference type="ChEBI" id="CHEBI:30413"/>
    </ligand>
    <ligandPart>
        <name>Fe</name>
        <dbReference type="ChEBI" id="CHEBI:18248"/>
    </ligandPart>
</feature>
<dbReference type="GO" id="GO:0005506">
    <property type="term" value="F:iron ion binding"/>
    <property type="evidence" value="ECO:0007669"/>
    <property type="project" value="InterPro"/>
</dbReference>
<comment type="cofactor">
    <cofactor evidence="1 6">
        <name>heme</name>
        <dbReference type="ChEBI" id="CHEBI:30413"/>
    </cofactor>
</comment>
<keyword evidence="4 6" id="KW-0408">Iron</keyword>
<keyword evidence="6 7" id="KW-0349">Heme</keyword>
<accession>A0A4Q2UWY5</accession>